<gene>
    <name evidence="2" type="ORF">PCON_08854</name>
</gene>
<protein>
    <submittedName>
        <fullName evidence="2">Uncharacterized protein</fullName>
    </submittedName>
</protein>
<reference evidence="2 3" key="1">
    <citation type="journal article" date="2013" name="PLoS Genet.">
        <title>The genome and development-dependent transcriptomes of Pyronema confluens: a window into fungal evolution.</title>
        <authorList>
            <person name="Traeger S."/>
            <person name="Altegoer F."/>
            <person name="Freitag M."/>
            <person name="Gabaldon T."/>
            <person name="Kempken F."/>
            <person name="Kumar A."/>
            <person name="Marcet-Houben M."/>
            <person name="Poggeler S."/>
            <person name="Stajich J.E."/>
            <person name="Nowrousian M."/>
        </authorList>
    </citation>
    <scope>NUCLEOTIDE SEQUENCE [LARGE SCALE GENOMIC DNA]</scope>
    <source>
        <strain evidence="3">CBS 100304</strain>
        <tissue evidence="2">Vegetative mycelium</tissue>
    </source>
</reference>
<evidence type="ECO:0000313" key="2">
    <source>
        <dbReference type="EMBL" id="CCX09261.1"/>
    </source>
</evidence>
<dbReference type="AlphaFoldDB" id="U4L1G3"/>
<name>U4L1G3_PYROM</name>
<keyword evidence="1" id="KW-0812">Transmembrane</keyword>
<feature type="transmembrane region" description="Helical" evidence="1">
    <location>
        <begin position="64"/>
        <end position="87"/>
    </location>
</feature>
<evidence type="ECO:0000313" key="3">
    <source>
        <dbReference type="Proteomes" id="UP000018144"/>
    </source>
</evidence>
<dbReference type="EMBL" id="HF935448">
    <property type="protein sequence ID" value="CCX09261.1"/>
    <property type="molecule type" value="Genomic_DNA"/>
</dbReference>
<feature type="transmembrane region" description="Helical" evidence="1">
    <location>
        <begin position="20"/>
        <end position="43"/>
    </location>
</feature>
<evidence type="ECO:0000256" key="1">
    <source>
        <dbReference type="SAM" id="Phobius"/>
    </source>
</evidence>
<keyword evidence="1" id="KW-1133">Transmembrane helix</keyword>
<dbReference type="Proteomes" id="UP000018144">
    <property type="component" value="Unassembled WGS sequence"/>
</dbReference>
<keyword evidence="3" id="KW-1185">Reference proteome</keyword>
<proteinExistence type="predicted"/>
<accession>U4L1G3</accession>
<organism evidence="2 3">
    <name type="scientific">Pyronema omphalodes (strain CBS 100304)</name>
    <name type="common">Pyronema confluens</name>
    <dbReference type="NCBI Taxonomy" id="1076935"/>
    <lineage>
        <taxon>Eukaryota</taxon>
        <taxon>Fungi</taxon>
        <taxon>Dikarya</taxon>
        <taxon>Ascomycota</taxon>
        <taxon>Pezizomycotina</taxon>
        <taxon>Pezizomycetes</taxon>
        <taxon>Pezizales</taxon>
        <taxon>Pyronemataceae</taxon>
        <taxon>Pyronema</taxon>
    </lineage>
</organism>
<sequence>MVTLREAEFGGRNPDLRGIGVLWPLTVLVCTTTFGCWVVILIYHIEQHEWYRKLKAKKPDNWRVALVLAFKDAFTTALTSILDLVLFL</sequence>
<keyword evidence="1" id="KW-0472">Membrane</keyword>